<evidence type="ECO:0000313" key="1">
    <source>
        <dbReference type="EMBL" id="MCL1631702.1"/>
    </source>
</evidence>
<dbReference type="SUPFAM" id="SSF52540">
    <property type="entry name" value="P-loop containing nucleoside triphosphate hydrolases"/>
    <property type="match status" value="1"/>
</dbReference>
<gene>
    <name evidence="1" type="ORF">M3N64_07035</name>
</gene>
<name>A0ABT0MA17_9BACL</name>
<dbReference type="InterPro" id="IPR027417">
    <property type="entry name" value="P-loop_NTPase"/>
</dbReference>
<evidence type="ECO:0000313" key="2">
    <source>
        <dbReference type="Proteomes" id="UP001203004"/>
    </source>
</evidence>
<organism evidence="1 2">
    <name type="scientific">Sporolactobacillus mangiferae</name>
    <dbReference type="NCBI Taxonomy" id="2940498"/>
    <lineage>
        <taxon>Bacteria</taxon>
        <taxon>Bacillati</taxon>
        <taxon>Bacillota</taxon>
        <taxon>Bacilli</taxon>
        <taxon>Bacillales</taxon>
        <taxon>Sporolactobacillaceae</taxon>
        <taxon>Sporolactobacillus</taxon>
    </lineage>
</organism>
<sequence>MKIYITGSVGSGKTTLARRIADTSGTNAYELDNVVWERHPGGDRHRTPWERDAILQDILKRDA</sequence>
<dbReference type="CDD" id="cd02019">
    <property type="entry name" value="NK"/>
    <property type="match status" value="1"/>
</dbReference>
<dbReference type="Proteomes" id="UP001203004">
    <property type="component" value="Unassembled WGS sequence"/>
</dbReference>
<keyword evidence="2" id="KW-1185">Reference proteome</keyword>
<reference evidence="1 2" key="1">
    <citation type="submission" date="2022-05" db="EMBL/GenBank/DDBJ databases">
        <title>Sporolactobacillus sp nov CPB3-1, isolated from tree bark (Mangifera indica L.).</title>
        <authorList>
            <person name="Phuengjayaem S."/>
            <person name="Tanasupawat S."/>
        </authorList>
    </citation>
    <scope>NUCLEOTIDE SEQUENCE [LARGE SCALE GENOMIC DNA]</scope>
    <source>
        <strain evidence="1 2">CPB3-1</strain>
    </source>
</reference>
<protein>
    <submittedName>
        <fullName evidence="1">Uncharacterized protein</fullName>
    </submittedName>
</protein>
<dbReference type="RefSeq" id="WP_249100211.1">
    <property type="nucleotide sequence ID" value="NZ_JAMAST010000005.1"/>
</dbReference>
<dbReference type="EMBL" id="JAMAST010000005">
    <property type="protein sequence ID" value="MCL1631702.1"/>
    <property type="molecule type" value="Genomic_DNA"/>
</dbReference>
<accession>A0ABT0MA17</accession>
<proteinExistence type="predicted"/>
<dbReference type="Gene3D" id="3.40.50.300">
    <property type="entry name" value="P-loop containing nucleotide triphosphate hydrolases"/>
    <property type="match status" value="1"/>
</dbReference>
<comment type="caution">
    <text evidence="1">The sequence shown here is derived from an EMBL/GenBank/DDBJ whole genome shotgun (WGS) entry which is preliminary data.</text>
</comment>